<gene>
    <name evidence="11" type="ORF">TCIL3000_0_04090</name>
</gene>
<evidence type="ECO:0000256" key="7">
    <source>
        <dbReference type="ARBA" id="ARBA00023180"/>
    </source>
</evidence>
<feature type="region of interest" description="Disordered" evidence="9">
    <location>
        <begin position="247"/>
        <end position="266"/>
    </location>
</feature>
<dbReference type="Proteomes" id="UP000000702">
    <property type="component" value="Unassembled WGS sequence"/>
</dbReference>
<dbReference type="Pfam" id="PF13206">
    <property type="entry name" value="VSG_B"/>
    <property type="match status" value="1"/>
</dbReference>
<feature type="region of interest" description="Disordered" evidence="9">
    <location>
        <begin position="294"/>
        <end position="378"/>
    </location>
</feature>
<protein>
    <submittedName>
        <fullName evidence="11">Variant surface glycoprotein</fullName>
    </submittedName>
</protein>
<reference evidence="12" key="1">
    <citation type="submission" date="2011-07" db="EMBL/GenBank/DDBJ databases">
        <title>Divergent evolution of antigenic variation in African trypanosomes.</title>
        <authorList>
            <person name="Jackson A.P."/>
            <person name="Berry A."/>
            <person name="Allison H.C."/>
            <person name="Burton P."/>
            <person name="Anderson J."/>
            <person name="Aslett M."/>
            <person name="Brown R."/>
            <person name="Corton N."/>
            <person name="Harris D."/>
            <person name="Hauser H."/>
            <person name="Gamble J."/>
            <person name="Gilderthorp R."/>
            <person name="McQuillan J."/>
            <person name="Quail M.A."/>
            <person name="Sanders M."/>
            <person name="Van Tonder A."/>
            <person name="Ginger M.L."/>
            <person name="Donelson J.E."/>
            <person name="Field M.C."/>
            <person name="Barry J.D."/>
            <person name="Berriman M."/>
            <person name="Hertz-Fowler C."/>
        </authorList>
    </citation>
    <scope>NUCLEOTIDE SEQUENCE [LARGE SCALE GENOMIC DNA]</scope>
    <source>
        <strain evidence="12">IL3000</strain>
    </source>
</reference>
<dbReference type="AlphaFoldDB" id="F9W7B7"/>
<evidence type="ECO:0000256" key="5">
    <source>
        <dbReference type="ARBA" id="ARBA00022729"/>
    </source>
</evidence>
<feature type="compositionally biased region" description="Basic and acidic residues" evidence="9">
    <location>
        <begin position="294"/>
        <end position="306"/>
    </location>
</feature>
<reference evidence="11 12" key="2">
    <citation type="journal article" date="2012" name="Proc. Natl. Acad. Sci. U.S.A.">
        <title>Antigenic diversity is generated by distinct evolutionary mechanisms in African trypanosome species.</title>
        <authorList>
            <person name="Jackson A.P."/>
            <person name="Berry A."/>
            <person name="Aslett M."/>
            <person name="Allison H.C."/>
            <person name="Burton P."/>
            <person name="Vavrova-Anderson J."/>
            <person name="Brown R."/>
            <person name="Browne H."/>
            <person name="Corton N."/>
            <person name="Hauser H."/>
            <person name="Gamble J."/>
            <person name="Gilderthorp R."/>
            <person name="Marcello L."/>
            <person name="McQuillan J."/>
            <person name="Otto T.D."/>
            <person name="Quail M.A."/>
            <person name="Sanders M.J."/>
            <person name="van Tonder A."/>
            <person name="Ginger M.L."/>
            <person name="Field M.C."/>
            <person name="Barry J.D."/>
            <person name="Hertz-Fowler C."/>
            <person name="Berriman M."/>
        </authorList>
    </citation>
    <scope>NUCLEOTIDE SEQUENCE [LARGE SCALE GENOMIC DNA]</scope>
    <source>
        <strain evidence="11 12">IL3000</strain>
    </source>
</reference>
<dbReference type="VEuPathDB" id="TriTrypDB:TcIL3000_0_04090"/>
<evidence type="ECO:0000256" key="3">
    <source>
        <dbReference type="ARBA" id="ARBA00022475"/>
    </source>
</evidence>
<evidence type="ECO:0000313" key="11">
    <source>
        <dbReference type="EMBL" id="CCD13083.1"/>
    </source>
</evidence>
<sequence>MCFSFLSIFLIIVGMWDTRMMVRAMLGVGFAMVLFMDDVRVYSYPDGTVFNDVEYKTLCEVFKASADLWNASRISEKIPNSALNGALTQALLGNIGNRHLSGIKESLPKYYTHHTLRHRGERCGGCKNTDKLYFPGSSITHDLMCLCTPGQDAEPFYGYYWFFYKENGFKLCGKGRAQMGVDLNHGWYVDKKKKGNNGLEKPWKTVVWGCFNSWKSNPGLESHNLTEKIVRLNATLQNFTSTLKKMGGHDKLGGFEEHNEADGSDERHIHVRYDNCKGPKKPWWKKLKETLDGKKPDDLLMSRPVDKPAGGAGETPDDGPVEEPSEEMEGEVGDMEVGGPTNTLATAAQDGNGTRMQEPTNSTEGSVIPLNATASGNSSHPRLEYLRSGSHINQPLLFPSAIFLT</sequence>
<evidence type="ECO:0000256" key="2">
    <source>
        <dbReference type="ARBA" id="ARBA00004609"/>
    </source>
</evidence>
<dbReference type="GO" id="GO:0005886">
    <property type="term" value="C:plasma membrane"/>
    <property type="evidence" value="ECO:0007669"/>
    <property type="project" value="UniProtKB-SubCell"/>
</dbReference>
<feature type="compositionally biased region" description="Acidic residues" evidence="9">
    <location>
        <begin position="315"/>
        <end position="334"/>
    </location>
</feature>
<comment type="subcellular location">
    <subcellularLocation>
        <location evidence="2">Cell membrane</location>
        <topology evidence="2">Lipid-anchor</topology>
        <topology evidence="2">GPI-anchor</topology>
    </subcellularLocation>
</comment>
<evidence type="ECO:0000256" key="6">
    <source>
        <dbReference type="ARBA" id="ARBA00023136"/>
    </source>
</evidence>
<evidence type="ECO:0000256" key="8">
    <source>
        <dbReference type="ARBA" id="ARBA00023288"/>
    </source>
</evidence>
<keyword evidence="8" id="KW-0449">Lipoprotein</keyword>
<organism evidence="11 12">
    <name type="scientific">Trypanosoma congolense (strain IL3000)</name>
    <dbReference type="NCBI Taxonomy" id="1068625"/>
    <lineage>
        <taxon>Eukaryota</taxon>
        <taxon>Discoba</taxon>
        <taxon>Euglenozoa</taxon>
        <taxon>Kinetoplastea</taxon>
        <taxon>Metakinetoplastina</taxon>
        <taxon>Trypanosomatida</taxon>
        <taxon>Trypanosomatidae</taxon>
        <taxon>Trypanosoma</taxon>
        <taxon>Nannomonas</taxon>
    </lineage>
</organism>
<accession>F9W7B7</accession>
<evidence type="ECO:0000313" key="12">
    <source>
        <dbReference type="Proteomes" id="UP000000702"/>
    </source>
</evidence>
<evidence type="ECO:0000256" key="4">
    <source>
        <dbReference type="ARBA" id="ARBA00022622"/>
    </source>
</evidence>
<dbReference type="EMBL" id="CAEQ01001008">
    <property type="protein sequence ID" value="CCD13083.1"/>
    <property type="molecule type" value="Genomic_DNA"/>
</dbReference>
<keyword evidence="12" id="KW-1185">Reference proteome</keyword>
<keyword evidence="7" id="KW-0325">Glycoprotein</keyword>
<evidence type="ECO:0000256" key="1">
    <source>
        <dbReference type="ARBA" id="ARBA00002523"/>
    </source>
</evidence>
<feature type="domain" description="Trypanosome variant surface glycoprotein B-type N-terminal" evidence="10">
    <location>
        <begin position="74"/>
        <end position="289"/>
    </location>
</feature>
<keyword evidence="6" id="KW-0472">Membrane</keyword>
<keyword evidence="4" id="KW-0336">GPI-anchor</keyword>
<proteinExistence type="predicted"/>
<keyword evidence="5" id="KW-0732">Signal</keyword>
<name>F9W7B7_TRYCI</name>
<comment type="caution">
    <text evidence="11">The sequence shown here is derived from an EMBL/GenBank/DDBJ whole genome shotgun (WGS) entry which is preliminary data.</text>
</comment>
<evidence type="ECO:0000256" key="9">
    <source>
        <dbReference type="SAM" id="MobiDB-lite"/>
    </source>
</evidence>
<feature type="compositionally biased region" description="Polar residues" evidence="9">
    <location>
        <begin position="340"/>
        <end position="365"/>
    </location>
</feature>
<dbReference type="GO" id="GO:0098552">
    <property type="term" value="C:side of membrane"/>
    <property type="evidence" value="ECO:0007669"/>
    <property type="project" value="UniProtKB-KW"/>
</dbReference>
<keyword evidence="3" id="KW-1003">Cell membrane</keyword>
<dbReference type="InterPro" id="IPR025932">
    <property type="entry name" value="Trypano_VSG_B_N_dom"/>
</dbReference>
<comment type="function">
    <text evidence="1">VSG forms a coat on the surface of the parasite. The trypanosome evades the immune response of the host by expressing a series of antigenically distinct VSGs from an estimated 1000 VSG genes.</text>
</comment>
<evidence type="ECO:0000259" key="10">
    <source>
        <dbReference type="Pfam" id="PF13206"/>
    </source>
</evidence>